<reference evidence="3 4" key="1">
    <citation type="submission" date="2016-07" db="EMBL/GenBank/DDBJ databases">
        <title>Pervasive Adenine N6-methylation of Active Genes in Fungi.</title>
        <authorList>
            <consortium name="DOE Joint Genome Institute"/>
            <person name="Mondo S.J."/>
            <person name="Dannebaum R.O."/>
            <person name="Kuo R.C."/>
            <person name="Labutti K."/>
            <person name="Haridas S."/>
            <person name="Kuo A."/>
            <person name="Salamov A."/>
            <person name="Ahrendt S.R."/>
            <person name="Lipzen A."/>
            <person name="Sullivan W."/>
            <person name="Andreopoulos W.B."/>
            <person name="Clum A."/>
            <person name="Lindquist E."/>
            <person name="Daum C."/>
            <person name="Ramamoorthy G.K."/>
            <person name="Gryganskyi A."/>
            <person name="Culley D."/>
            <person name="Magnuson J.K."/>
            <person name="James T.Y."/>
            <person name="O'Malley M.A."/>
            <person name="Stajich J.E."/>
            <person name="Spatafora J.W."/>
            <person name="Visel A."/>
            <person name="Grigoriev I.V."/>
        </authorList>
    </citation>
    <scope>NUCLEOTIDE SEQUENCE [LARGE SCALE GENOMIC DNA]</scope>
    <source>
        <strain evidence="3 4">JEL800</strain>
    </source>
</reference>
<gene>
    <name evidence="3" type="ORF">BCR33DRAFT_856500</name>
</gene>
<evidence type="ECO:0000313" key="4">
    <source>
        <dbReference type="Proteomes" id="UP000193642"/>
    </source>
</evidence>
<evidence type="ECO:0000259" key="2">
    <source>
        <dbReference type="Pfam" id="PF25534"/>
    </source>
</evidence>
<feature type="compositionally biased region" description="Polar residues" evidence="1">
    <location>
        <begin position="261"/>
        <end position="280"/>
    </location>
</feature>
<sequence>MVHLSLPTDVDGWENTSVTIGIQIDDEVSTSPELPFPDGSTDKSYVISKLNKQYSIVFSVINPNQITDPKHQYPHGSIHPNVHITIDGNLVKACYLPQRGRFVVKGKLEGDGELRFKFQAPKLVMNGGIVKKDEVEQIGTIQIEIWLARMESQEAVRLPSPTRHEVVEINEKTKKGVFVSSATAFGRKEKVSLRHVTSTNLTEYPLVKHTYHYKTRDWLELEEILAEEEEESKRNAAETSSTHIKHTATNAHNLKQEGVKSTKSNSSVANPQTSNPQLTNTTDTDDDDQAVVFMGSHPVKKKVLELVDLTEEPIPLRRPQLPPPPKRIRKEQTVDLTK</sequence>
<dbReference type="AlphaFoldDB" id="A0A1Y2BEA3"/>
<evidence type="ECO:0000256" key="1">
    <source>
        <dbReference type="SAM" id="MobiDB-lite"/>
    </source>
</evidence>
<comment type="caution">
    <text evidence="3">The sequence shown here is derived from an EMBL/GenBank/DDBJ whole genome shotgun (WGS) entry which is preliminary data.</text>
</comment>
<dbReference type="Proteomes" id="UP000193642">
    <property type="component" value="Unassembled WGS sequence"/>
</dbReference>
<dbReference type="PANTHER" id="PTHR36223">
    <property type="entry name" value="BETA-LACTAMASE-TYPE TRANSPEPTIDASE FOLD DOMAIN CONTAINING PROTEIN"/>
    <property type="match status" value="1"/>
</dbReference>
<feature type="domain" description="DUF7918" evidence="2">
    <location>
        <begin position="131"/>
        <end position="225"/>
    </location>
</feature>
<feature type="region of interest" description="Disordered" evidence="1">
    <location>
        <begin position="229"/>
        <end position="288"/>
    </location>
</feature>
<organism evidence="3 4">
    <name type="scientific">Rhizoclosmatium globosum</name>
    <dbReference type="NCBI Taxonomy" id="329046"/>
    <lineage>
        <taxon>Eukaryota</taxon>
        <taxon>Fungi</taxon>
        <taxon>Fungi incertae sedis</taxon>
        <taxon>Chytridiomycota</taxon>
        <taxon>Chytridiomycota incertae sedis</taxon>
        <taxon>Chytridiomycetes</taxon>
        <taxon>Chytridiales</taxon>
        <taxon>Chytriomycetaceae</taxon>
        <taxon>Rhizoclosmatium</taxon>
    </lineage>
</organism>
<feature type="compositionally biased region" description="Polar residues" evidence="1">
    <location>
        <begin position="237"/>
        <end position="253"/>
    </location>
</feature>
<dbReference type="EMBL" id="MCGO01000071">
    <property type="protein sequence ID" value="ORY32405.1"/>
    <property type="molecule type" value="Genomic_DNA"/>
</dbReference>
<dbReference type="PANTHER" id="PTHR36223:SF1">
    <property type="entry name" value="TRANSCRIPTION ELONGATION FACTOR EAF N-TERMINAL DOMAIN-CONTAINING PROTEIN"/>
    <property type="match status" value="1"/>
</dbReference>
<accession>A0A1Y2BEA3</accession>
<dbReference type="Pfam" id="PF25534">
    <property type="entry name" value="DUF7918"/>
    <property type="match status" value="1"/>
</dbReference>
<keyword evidence="4" id="KW-1185">Reference proteome</keyword>
<name>A0A1Y2BEA3_9FUNG</name>
<evidence type="ECO:0000313" key="3">
    <source>
        <dbReference type="EMBL" id="ORY32405.1"/>
    </source>
</evidence>
<dbReference type="OrthoDB" id="64198at2759"/>
<proteinExistence type="predicted"/>
<dbReference type="InterPro" id="IPR057678">
    <property type="entry name" value="DUF7918"/>
</dbReference>
<feature type="region of interest" description="Disordered" evidence="1">
    <location>
        <begin position="312"/>
        <end position="338"/>
    </location>
</feature>
<protein>
    <recommendedName>
        <fullName evidence="2">DUF7918 domain-containing protein</fullName>
    </recommendedName>
</protein>